<dbReference type="EMBL" id="JANCMW010000004">
    <property type="protein sequence ID" value="MDF0750217.1"/>
    <property type="molecule type" value="Genomic_DNA"/>
</dbReference>
<dbReference type="SUPFAM" id="SSF50800">
    <property type="entry name" value="PK beta-barrel domain-like"/>
    <property type="match status" value="1"/>
</dbReference>
<sequence length="283" mass="32139">MKVGTVESVWRYPVKGMAGERLERCDFDHEGLKGDRIWAVQDVRRQEIQSCKFRPQLLQCRAHTRGNGQSRYIEIQFPDGKLFRCDDPEASMKVSVLVGHDSQLRTLQPKAEADFYRRYKRDSHTWLDELKATFEREEGEPLPDLDNLPESVQEFVSLQGTFFLASTFHVLTTASLDHMRQVHPQSDWHIERFRPNLMIDTLPGIEGLAEQAWVGKTLQIGELVFDCSDPAPRCGAVTRKQSGLAADTSLLRSIVRQADQNLGIYGSILNAGVINTGDEVRLI</sequence>
<feature type="domain" description="MOSC" evidence="1">
    <location>
        <begin position="140"/>
        <end position="283"/>
    </location>
</feature>
<dbReference type="Pfam" id="PF03473">
    <property type="entry name" value="MOSC"/>
    <property type="match status" value="1"/>
</dbReference>
<dbReference type="Gene3D" id="2.40.33.20">
    <property type="entry name" value="PK beta-barrel domain-like"/>
    <property type="match status" value="1"/>
</dbReference>
<evidence type="ECO:0000313" key="3">
    <source>
        <dbReference type="Proteomes" id="UP001143391"/>
    </source>
</evidence>
<dbReference type="InterPro" id="IPR005303">
    <property type="entry name" value="MOCOS_middle"/>
</dbReference>
<gene>
    <name evidence="2" type="ORF">NLU14_08240</name>
</gene>
<dbReference type="Proteomes" id="UP001143391">
    <property type="component" value="Unassembled WGS sequence"/>
</dbReference>
<dbReference type="InterPro" id="IPR011037">
    <property type="entry name" value="Pyrv_Knase-like_insert_dom_sf"/>
</dbReference>
<evidence type="ECO:0000259" key="1">
    <source>
        <dbReference type="PROSITE" id="PS51340"/>
    </source>
</evidence>
<accession>A0ABT5Y975</accession>
<dbReference type="InterPro" id="IPR005302">
    <property type="entry name" value="MoCF_Sase_C"/>
</dbReference>
<evidence type="ECO:0000313" key="2">
    <source>
        <dbReference type="EMBL" id="MDF0750217.1"/>
    </source>
</evidence>
<protein>
    <submittedName>
        <fullName evidence="2">MOSC N-terminal beta barrel domain-containing protein</fullName>
    </submittedName>
</protein>
<name>A0ABT5Y975_9GAMM</name>
<dbReference type="PROSITE" id="PS51340">
    <property type="entry name" value="MOSC"/>
    <property type="match status" value="1"/>
</dbReference>
<proteinExistence type="predicted"/>
<dbReference type="Pfam" id="PF03476">
    <property type="entry name" value="MOSC_N"/>
    <property type="match status" value="1"/>
</dbReference>
<dbReference type="RefSeq" id="WP_275705749.1">
    <property type="nucleotide sequence ID" value="NZ_JANCMW010000004.1"/>
</dbReference>
<comment type="caution">
    <text evidence="2">The sequence shown here is derived from an EMBL/GenBank/DDBJ whole genome shotgun (WGS) entry which is preliminary data.</text>
</comment>
<keyword evidence="3" id="KW-1185">Reference proteome</keyword>
<reference evidence="2" key="1">
    <citation type="submission" date="2022-07" db="EMBL/GenBank/DDBJ databases">
        <title>Marinobacter iranensis a new bacterium isolate from a hipersaline lake in Iran.</title>
        <authorList>
            <person name="Mohammad A.M.A."/>
            <person name="Cristina S.-P."/>
            <person name="Antonio V."/>
        </authorList>
    </citation>
    <scope>NUCLEOTIDE SEQUENCE</scope>
    <source>
        <strain evidence="2">71-i</strain>
    </source>
</reference>
<organism evidence="2 3">
    <name type="scientific">Marinobacter iranensis</name>
    <dbReference type="NCBI Taxonomy" id="2962607"/>
    <lineage>
        <taxon>Bacteria</taxon>
        <taxon>Pseudomonadati</taxon>
        <taxon>Pseudomonadota</taxon>
        <taxon>Gammaproteobacteria</taxon>
        <taxon>Pseudomonadales</taxon>
        <taxon>Marinobacteraceae</taxon>
        <taxon>Marinobacter</taxon>
    </lineage>
</organism>